<organism evidence="1 2">
    <name type="scientific">Nepenthes gracilis</name>
    <name type="common">Slender pitcher plant</name>
    <dbReference type="NCBI Taxonomy" id="150966"/>
    <lineage>
        <taxon>Eukaryota</taxon>
        <taxon>Viridiplantae</taxon>
        <taxon>Streptophyta</taxon>
        <taxon>Embryophyta</taxon>
        <taxon>Tracheophyta</taxon>
        <taxon>Spermatophyta</taxon>
        <taxon>Magnoliopsida</taxon>
        <taxon>eudicotyledons</taxon>
        <taxon>Gunneridae</taxon>
        <taxon>Pentapetalae</taxon>
        <taxon>Caryophyllales</taxon>
        <taxon>Nepenthaceae</taxon>
        <taxon>Nepenthes</taxon>
    </lineage>
</organism>
<dbReference type="EMBL" id="BSYO01000001">
    <property type="protein sequence ID" value="GMG98253.1"/>
    <property type="molecule type" value="Genomic_DNA"/>
</dbReference>
<dbReference type="Proteomes" id="UP001279734">
    <property type="component" value="Unassembled WGS sequence"/>
</dbReference>
<name>A0AAD3P5N3_NEPGR</name>
<accession>A0AAD3P5N3</accession>
<gene>
    <name evidence="1" type="ORF">Nepgr_000093</name>
</gene>
<comment type="caution">
    <text evidence="1">The sequence shown here is derived from an EMBL/GenBank/DDBJ whole genome shotgun (WGS) entry which is preliminary data.</text>
</comment>
<keyword evidence="2" id="KW-1185">Reference proteome</keyword>
<dbReference type="AlphaFoldDB" id="A0AAD3P5N3"/>
<evidence type="ECO:0000313" key="1">
    <source>
        <dbReference type="EMBL" id="GMG98253.1"/>
    </source>
</evidence>
<protein>
    <submittedName>
        <fullName evidence="1">Uncharacterized protein</fullName>
    </submittedName>
</protein>
<reference evidence="1" key="1">
    <citation type="submission" date="2023-05" db="EMBL/GenBank/DDBJ databases">
        <title>Nepenthes gracilis genome sequencing.</title>
        <authorList>
            <person name="Fukushima K."/>
        </authorList>
    </citation>
    <scope>NUCLEOTIDE SEQUENCE</scope>
    <source>
        <strain evidence="1">SING2019-196</strain>
    </source>
</reference>
<sequence>MEVFPPTPSGDRFSGFLPRRVTSSSWNGLVAASRQSSCVASMDVQEIRQQSNIFSSCSSAFSFDSNSFWKTTSKSGKRSSAGCIYGREEREKSWKLLLNYLSTCFKAKLHEGEREF</sequence>
<evidence type="ECO:0000313" key="2">
    <source>
        <dbReference type="Proteomes" id="UP001279734"/>
    </source>
</evidence>
<proteinExistence type="predicted"/>